<proteinExistence type="predicted"/>
<keyword evidence="5" id="KW-0811">Translocation</keyword>
<dbReference type="GO" id="GO:0006406">
    <property type="term" value="P:mRNA export from nucleus"/>
    <property type="evidence" value="ECO:0007669"/>
    <property type="project" value="TreeGrafter"/>
</dbReference>
<evidence type="ECO:0000313" key="9">
    <source>
        <dbReference type="EMBL" id="JAQ01191.1"/>
    </source>
</evidence>
<dbReference type="EMBL" id="GDHC01000197">
    <property type="protein sequence ID" value="JAQ18432.1"/>
    <property type="molecule type" value="Transcribed_RNA"/>
</dbReference>
<protein>
    <submittedName>
        <fullName evidence="9">Nuclear pore complex protein Nup88</fullName>
    </submittedName>
</protein>
<dbReference type="PANTHER" id="PTHR13257:SF0">
    <property type="entry name" value="NUCLEAR PORE COMPLEX PROTEIN NUP88"/>
    <property type="match status" value="1"/>
</dbReference>
<evidence type="ECO:0000256" key="8">
    <source>
        <dbReference type="SAM" id="Coils"/>
    </source>
</evidence>
<gene>
    <name evidence="9" type="primary">mbo_1</name>
    <name evidence="10" type="synonym">mbo_0</name>
    <name evidence="10" type="ORF">g.80878</name>
    <name evidence="9" type="ORF">g.80880</name>
</gene>
<keyword evidence="6" id="KW-0906">Nuclear pore complex</keyword>
<dbReference type="GO" id="GO:0005643">
    <property type="term" value="C:nuclear pore"/>
    <property type="evidence" value="ECO:0007669"/>
    <property type="project" value="UniProtKB-SubCell"/>
</dbReference>
<evidence type="ECO:0000313" key="10">
    <source>
        <dbReference type="EMBL" id="JAQ18432.1"/>
    </source>
</evidence>
<keyword evidence="8" id="KW-0175">Coiled coil</keyword>
<evidence type="ECO:0000256" key="6">
    <source>
        <dbReference type="ARBA" id="ARBA00023132"/>
    </source>
</evidence>
<dbReference type="GO" id="GO:0006606">
    <property type="term" value="P:protein import into nucleus"/>
    <property type="evidence" value="ECO:0007669"/>
    <property type="project" value="TreeGrafter"/>
</dbReference>
<organism evidence="9">
    <name type="scientific">Lygus hesperus</name>
    <name type="common">Western plant bug</name>
    <dbReference type="NCBI Taxonomy" id="30085"/>
    <lineage>
        <taxon>Eukaryota</taxon>
        <taxon>Metazoa</taxon>
        <taxon>Ecdysozoa</taxon>
        <taxon>Arthropoda</taxon>
        <taxon>Hexapoda</taxon>
        <taxon>Insecta</taxon>
        <taxon>Pterygota</taxon>
        <taxon>Neoptera</taxon>
        <taxon>Paraneoptera</taxon>
        <taxon>Hemiptera</taxon>
        <taxon>Heteroptera</taxon>
        <taxon>Panheteroptera</taxon>
        <taxon>Cimicomorpha</taxon>
        <taxon>Miridae</taxon>
        <taxon>Mirini</taxon>
        <taxon>Lygus</taxon>
    </lineage>
</organism>
<dbReference type="GO" id="GO:0017056">
    <property type="term" value="F:structural constituent of nuclear pore"/>
    <property type="evidence" value="ECO:0007669"/>
    <property type="project" value="InterPro"/>
</dbReference>
<dbReference type="PANTHER" id="PTHR13257">
    <property type="entry name" value="NUCLEOPORIN NUP84-RELATED"/>
    <property type="match status" value="1"/>
</dbReference>
<feature type="coiled-coil region" evidence="8">
    <location>
        <begin position="507"/>
        <end position="601"/>
    </location>
</feature>
<evidence type="ECO:0000256" key="3">
    <source>
        <dbReference type="ARBA" id="ARBA00022816"/>
    </source>
</evidence>
<comment type="subcellular location">
    <subcellularLocation>
        <location evidence="1">Nucleus</location>
        <location evidence="1">Nuclear pore complex</location>
    </subcellularLocation>
</comment>
<accession>A0A146KXN4</accession>
<evidence type="ECO:0000256" key="5">
    <source>
        <dbReference type="ARBA" id="ARBA00023010"/>
    </source>
</evidence>
<dbReference type="GO" id="GO:0000055">
    <property type="term" value="P:ribosomal large subunit export from nucleus"/>
    <property type="evidence" value="ECO:0007669"/>
    <property type="project" value="InterPro"/>
</dbReference>
<sequence length="664" mass="74411">MPGEDSEFCFSHHKVLRDFTSRLPEDNTKCQGLITYGQDIFYLWDGADNEVHAVNVKRSLRDNIWDEEVVLRPKRQPLFDIERLSLNSSCTLLCLQGSEGVSVLHLPEAYEKESCIDLVCVSLAERLFQGEQHVLRCAKWHPGSPSDSHLVILTSDEVLRCYNTLNGQLLWSCILSKHAVVSNLNIPSRITLGDTPVNFDFVLPSVNERDVSSVQWPILVLWGNGNIFRVLTDFSSEKPAVSGPLLMSPPSDDNYGSDASSLIVIPSTPPVVVMSTCSGTIYHSVLLTAEEGEEIENPNEVCLCVVESVELDLGLAVGDDDDIVPCPINLVADPVERSRYYCIHAGGIHSVTVPMVTKLYEFNEESGCDFSSFKTGSLVDYLLSTAVYSQSSYECSPLLGSVFVDLTMSLFVLLSNGKLVNVKVFPKTLYSIQNLIVEKLENGDGKGLQYVIDNYLKDGGITSQPTMKLPSTTSPQAWLELILRTSQQLGTVLKTHEKISFQLESRAAAAYRAIEEQKNDIMRLQEEKTCLQETAETIAEKYEEMNELMGSLNTRLENIMKNSYSGALGLTQKEKNAAESFQSLEKKIQRFEHDLKRIRATYEYQNSTSRETTKALNSNMAFYIDDSKSRSIRKQLKESSNELLSLHRRIEDMKDIMINEGLIK</sequence>
<dbReference type="InterPro" id="IPR037700">
    <property type="entry name" value="NUP88/NUP82"/>
</dbReference>
<keyword evidence="7" id="KW-0539">Nucleus</keyword>
<dbReference type="InterPro" id="IPR019321">
    <property type="entry name" value="Nucleoporin_Nup88"/>
</dbReference>
<dbReference type="AlphaFoldDB" id="A0A146KXN4"/>
<dbReference type="EMBL" id="GDHC01017438">
    <property type="protein sequence ID" value="JAQ01191.1"/>
    <property type="molecule type" value="Transcribed_RNA"/>
</dbReference>
<keyword evidence="4" id="KW-0653">Protein transport</keyword>
<evidence type="ECO:0000256" key="1">
    <source>
        <dbReference type="ARBA" id="ARBA00004567"/>
    </source>
</evidence>
<reference evidence="9" key="1">
    <citation type="journal article" date="2016" name="Gigascience">
        <title>De novo construction of an expanded transcriptome assembly for the western tarnished plant bug, Lygus hesperus.</title>
        <authorList>
            <person name="Tassone E.E."/>
            <person name="Geib S.M."/>
            <person name="Hall B."/>
            <person name="Fabrick J.A."/>
            <person name="Brent C.S."/>
            <person name="Hull J.J."/>
        </authorList>
    </citation>
    <scope>NUCLEOTIDE SEQUENCE</scope>
</reference>
<dbReference type="Pfam" id="PF10168">
    <property type="entry name" value="Nup88"/>
    <property type="match status" value="1"/>
</dbReference>
<dbReference type="GO" id="GO:0000056">
    <property type="term" value="P:ribosomal small subunit export from nucleus"/>
    <property type="evidence" value="ECO:0007669"/>
    <property type="project" value="InterPro"/>
</dbReference>
<evidence type="ECO:0000256" key="7">
    <source>
        <dbReference type="ARBA" id="ARBA00023242"/>
    </source>
</evidence>
<keyword evidence="3" id="KW-0509">mRNA transport</keyword>
<name>A0A146KXN4_LYGHE</name>
<keyword evidence="2" id="KW-0813">Transport</keyword>
<evidence type="ECO:0000256" key="4">
    <source>
        <dbReference type="ARBA" id="ARBA00022927"/>
    </source>
</evidence>
<evidence type="ECO:0000256" key="2">
    <source>
        <dbReference type="ARBA" id="ARBA00022448"/>
    </source>
</evidence>